<comment type="caution">
    <text evidence="1">The sequence shown here is derived from an EMBL/GenBank/DDBJ whole genome shotgun (WGS) entry which is preliminary data.</text>
</comment>
<dbReference type="AlphaFoldDB" id="A0A2M9Y6N6"/>
<proteinExistence type="predicted"/>
<organism evidence="1 2">
    <name type="scientific">Leptospira brenneri</name>
    <dbReference type="NCBI Taxonomy" id="2023182"/>
    <lineage>
        <taxon>Bacteria</taxon>
        <taxon>Pseudomonadati</taxon>
        <taxon>Spirochaetota</taxon>
        <taxon>Spirochaetia</taxon>
        <taxon>Leptospirales</taxon>
        <taxon>Leptospiraceae</taxon>
        <taxon>Leptospira</taxon>
    </lineage>
</organism>
<dbReference type="NCBIfam" id="NF047736">
    <property type="entry name" value="LIC_10202_fam"/>
    <property type="match status" value="1"/>
</dbReference>
<evidence type="ECO:0000313" key="2">
    <source>
        <dbReference type="Proteomes" id="UP000297891"/>
    </source>
</evidence>
<reference evidence="1" key="1">
    <citation type="journal article" date="2019" name="PLoS Negl. Trop. Dis.">
        <title>Revisiting the worldwide diversity of Leptospira species in the environment.</title>
        <authorList>
            <person name="Vincent A.T."/>
            <person name="Schiettekatte O."/>
            <person name="Bourhy P."/>
            <person name="Veyrier F.J."/>
            <person name="Picardeau M."/>
        </authorList>
    </citation>
    <scope>NUCLEOTIDE SEQUENCE [LARGE SCALE GENOMIC DNA]</scope>
    <source>
        <strain evidence="1">201800277</strain>
    </source>
</reference>
<dbReference type="EMBL" id="RQFP01000001">
    <property type="protein sequence ID" value="TGK95956.1"/>
    <property type="molecule type" value="Genomic_DNA"/>
</dbReference>
<protein>
    <submittedName>
        <fullName evidence="1">Uncharacterized protein</fullName>
    </submittedName>
</protein>
<sequence>MEDKKKFNPSPFVEVRDPQLNVSELVQKIESKIPLDPNQAPNWLELTKISYKPESPQGFRKFDPAGTAHLFEKGISSPKFSNPKFWFIKGPIKYLINRLISVYGLIDKKLSENRIRAFFSVLHELVRLGKRIEQIENRFDGFYRDHLLNASSDELPNFGWAINSYFTDAGSNPTWKVALEDFSKDNEITVLFPEWGDILKQLSIQKIPFQCITSHENEFQFIQSKITATVKLEKKLFPLNSILSPSTDVLVYLPLNRFPSFWIERIFAEVSNSLSHGRHLYFSVSTKPTDANRPFRDLQVSEIDLELLPNYLETLGFKQVRDLSTTEETKIYRYTKLNT</sequence>
<name>A0A2M9Y6N6_9LEPT</name>
<dbReference type="RefSeq" id="WP_100789089.1">
    <property type="nucleotide sequence ID" value="NZ_NPDQ01000001.1"/>
</dbReference>
<evidence type="ECO:0000313" key="1">
    <source>
        <dbReference type="EMBL" id="TGK95956.1"/>
    </source>
</evidence>
<accession>A0A2M9Y6N6</accession>
<dbReference type="OrthoDB" id="334924at2"/>
<gene>
    <name evidence="1" type="ORF">EHQ30_04830</name>
</gene>
<dbReference type="Proteomes" id="UP000297891">
    <property type="component" value="Unassembled WGS sequence"/>
</dbReference>
<keyword evidence="2" id="KW-1185">Reference proteome</keyword>